<organism evidence="2 3">
    <name type="scientific">Ilyodon furcidens</name>
    <name type="common">goldbreast splitfin</name>
    <dbReference type="NCBI Taxonomy" id="33524"/>
    <lineage>
        <taxon>Eukaryota</taxon>
        <taxon>Metazoa</taxon>
        <taxon>Chordata</taxon>
        <taxon>Craniata</taxon>
        <taxon>Vertebrata</taxon>
        <taxon>Euteleostomi</taxon>
        <taxon>Actinopterygii</taxon>
        <taxon>Neopterygii</taxon>
        <taxon>Teleostei</taxon>
        <taxon>Neoteleostei</taxon>
        <taxon>Acanthomorphata</taxon>
        <taxon>Ovalentaria</taxon>
        <taxon>Atherinomorphae</taxon>
        <taxon>Cyprinodontiformes</taxon>
        <taxon>Goodeidae</taxon>
        <taxon>Ilyodon</taxon>
    </lineage>
</organism>
<gene>
    <name evidence="2" type="ORF">ILYODFUR_000436</name>
</gene>
<dbReference type="Proteomes" id="UP001482620">
    <property type="component" value="Unassembled WGS sequence"/>
</dbReference>
<name>A0ABV0TQP1_9TELE</name>
<evidence type="ECO:0000256" key="1">
    <source>
        <dbReference type="SAM" id="MobiDB-lite"/>
    </source>
</evidence>
<reference evidence="2 3" key="1">
    <citation type="submission" date="2021-06" db="EMBL/GenBank/DDBJ databases">
        <authorList>
            <person name="Palmer J.M."/>
        </authorList>
    </citation>
    <scope>NUCLEOTIDE SEQUENCE [LARGE SCALE GENOMIC DNA]</scope>
    <source>
        <strain evidence="3">if_2019</strain>
        <tissue evidence="2">Muscle</tissue>
    </source>
</reference>
<protein>
    <submittedName>
        <fullName evidence="2">Uncharacterized protein</fullName>
    </submittedName>
</protein>
<feature type="region of interest" description="Disordered" evidence="1">
    <location>
        <begin position="39"/>
        <end position="59"/>
    </location>
</feature>
<accession>A0ABV0TQP1</accession>
<evidence type="ECO:0000313" key="3">
    <source>
        <dbReference type="Proteomes" id="UP001482620"/>
    </source>
</evidence>
<evidence type="ECO:0000313" key="2">
    <source>
        <dbReference type="EMBL" id="MEQ2235249.1"/>
    </source>
</evidence>
<comment type="caution">
    <text evidence="2">The sequence shown here is derived from an EMBL/GenBank/DDBJ whole genome shotgun (WGS) entry which is preliminary data.</text>
</comment>
<sequence>MEKIRAVSFPVKAHLLWYELFKNTVCQVEAEEGEEVGISAPSVISAQEPPLQEKPPRCPIAHGSSPSTCQTHFCDAKSLYSVFLLFGTNTFSTVFYQGQT</sequence>
<dbReference type="EMBL" id="JAHRIQ010046358">
    <property type="protein sequence ID" value="MEQ2235249.1"/>
    <property type="molecule type" value="Genomic_DNA"/>
</dbReference>
<proteinExistence type="predicted"/>
<keyword evidence="3" id="KW-1185">Reference proteome</keyword>